<evidence type="ECO:0000256" key="1">
    <source>
        <dbReference type="SAM" id="MobiDB-lite"/>
    </source>
</evidence>
<feature type="region of interest" description="Disordered" evidence="1">
    <location>
        <begin position="462"/>
        <end position="481"/>
    </location>
</feature>
<dbReference type="SUPFAM" id="SSF48371">
    <property type="entry name" value="ARM repeat"/>
    <property type="match status" value="1"/>
</dbReference>
<keyword evidence="3" id="KW-1185">Reference proteome</keyword>
<organism evidence="2 3">
    <name type="scientific">Nesidiocoris tenuis</name>
    <dbReference type="NCBI Taxonomy" id="355587"/>
    <lineage>
        <taxon>Eukaryota</taxon>
        <taxon>Metazoa</taxon>
        <taxon>Ecdysozoa</taxon>
        <taxon>Arthropoda</taxon>
        <taxon>Hexapoda</taxon>
        <taxon>Insecta</taxon>
        <taxon>Pterygota</taxon>
        <taxon>Neoptera</taxon>
        <taxon>Paraneoptera</taxon>
        <taxon>Hemiptera</taxon>
        <taxon>Heteroptera</taxon>
        <taxon>Panheteroptera</taxon>
        <taxon>Cimicomorpha</taxon>
        <taxon>Miridae</taxon>
        <taxon>Dicyphina</taxon>
        <taxon>Nesidiocoris</taxon>
    </lineage>
</organism>
<dbReference type="Proteomes" id="UP001307889">
    <property type="component" value="Chromosome 2"/>
</dbReference>
<evidence type="ECO:0000313" key="3">
    <source>
        <dbReference type="Proteomes" id="UP001307889"/>
    </source>
</evidence>
<feature type="compositionally biased region" description="Polar residues" evidence="1">
    <location>
        <begin position="462"/>
        <end position="477"/>
    </location>
</feature>
<dbReference type="InterPro" id="IPR016024">
    <property type="entry name" value="ARM-type_fold"/>
</dbReference>
<feature type="region of interest" description="Disordered" evidence="1">
    <location>
        <begin position="23"/>
        <end position="48"/>
    </location>
</feature>
<proteinExistence type="predicted"/>
<protein>
    <submittedName>
        <fullName evidence="2">Uncharacterized protein</fullName>
    </submittedName>
</protein>
<reference evidence="2 3" key="1">
    <citation type="submission" date="2023-09" db="EMBL/GenBank/DDBJ databases">
        <title>Nesidiocoris tenuis whole genome shotgun sequence.</title>
        <authorList>
            <person name="Shibata T."/>
            <person name="Shimoda M."/>
            <person name="Kobayashi T."/>
            <person name="Uehara T."/>
        </authorList>
    </citation>
    <scope>NUCLEOTIDE SEQUENCE [LARGE SCALE GENOMIC DNA]</scope>
    <source>
        <strain evidence="2 3">Japan</strain>
    </source>
</reference>
<gene>
    <name evidence="2" type="ORF">NTJ_02646</name>
</gene>
<evidence type="ECO:0000313" key="2">
    <source>
        <dbReference type="EMBL" id="BES89839.1"/>
    </source>
</evidence>
<name>A0ABN7AEQ2_9HEMI</name>
<sequence>MDWLDLESLEALLQDSEEIALTPSNAQISRADGHEETSPNSPVASRKQNKIQPNVFHPDDHHAGLGDSSTIPGSKFPVVALEPDLRQTICSLKEKLIAGNAEEKLSALESALHITKRSHNAKETFVDANFIESAIETFGSSENEHVVRAAFVLIKELIQCPRFTSGTSGCLLILSLMRVAAEASWTVDKRPITEHGLQLTTETIIIMKGAHQKLDSFCCVEQLATSGKIILDNLDGDKSVLMSMFHLVHKITTLYEGVFSCHGQVEKTPFVYLAHNTYVSLWRTANALNDFDVDLALCQLGLAFLEKILAKNEDQASLNEQFRALLNASASNRIVPLLARQVPVSFKSEVPKCQRGGEFDLDGILNILTFVSAYYKHCSSKLQFTAVLEENQILFSLPVIDQMCKTGEQHLQVRSLLVEFMAHLATKKLGPGYDWLELLTDELQSIPPNLGLTETLFPLSPTAGQASESKSTNSHPVESSKGGLGNVSSFVFRYLLLVNDQTAGVQLELFSRLCSYFHSLVSVLPGKEKKMIMNASIFKAVWLCYAVGYYQHRDVIDYHLRVVNETVINAVSSYHLDEIYTHHPAILNWTFNSGRTKEEICAQLMTLWLNTEDGTMSETFKQLLSSSRNAINTYLKLLTERCKDRTSMAAHLSEFPAVLLRCDPAYRDAIASDAWILLPKALVEASNRHQHFGTVPLLIICQEFAPALLDQDLLLMIASTIPAAIDNRDQDSLMDVFKNLAVFKFINRLIERVNESYETVILTSFLNNKGFILAMERALSLHDDKLTITVLDLLAALLTFQRKQTASSQMTIKQTCSELLKLLSNSSPDLKMAALRVVHLMMPDDDVLSQVVPVIEMGMMSYDDLAKIYYRIHTNASRIVFVEDDHVLVWDCMSRILKYLASKDSKLGVRLAHYRHTHDLIRTAAQDKSRSDARTSAMFRFVRQWAKFHKRSSPRALRPTLFDETMNLLATVDDSTTVIDSRSTNLQVCH</sequence>
<dbReference type="EMBL" id="AP028910">
    <property type="protein sequence ID" value="BES89839.1"/>
    <property type="molecule type" value="Genomic_DNA"/>
</dbReference>
<accession>A0ABN7AEQ2</accession>